<evidence type="ECO:0000256" key="3">
    <source>
        <dbReference type="ARBA" id="ARBA00022448"/>
    </source>
</evidence>
<keyword evidence="5 8" id="KW-0812">Transmembrane</keyword>
<evidence type="ECO:0000256" key="4">
    <source>
        <dbReference type="ARBA" id="ARBA00022475"/>
    </source>
</evidence>
<keyword evidence="7 8" id="KW-0472">Membrane</keyword>
<dbReference type="PANTHER" id="PTHR30003:SF0">
    <property type="entry name" value="GLYCOLATE PERMEASE GLCA-RELATED"/>
    <property type="match status" value="1"/>
</dbReference>
<keyword evidence="3 8" id="KW-0813">Transport</keyword>
<dbReference type="EMBL" id="FOIQ01000001">
    <property type="protein sequence ID" value="SEV79995.1"/>
    <property type="molecule type" value="Genomic_DNA"/>
</dbReference>
<sequence length="537" mass="56958">MAAIISVIPILLLFVLMMGLKVSGWKSALVTLVVTILLALFVAPSIGIVPAKYAGASIYGIAFWSVIEGFLKACFPIILIVICAIFSYSILCETKEIETIKAQFIQLTSDKGLLVLLLTWGFGGVLEGMAGFGTAVAIPAAILIGLGFKPMFSAVICLVANTVAVGFGAVGLPATTLANEVAGELTGGMASHEMLCSISTYIIIQLSLMFYITPFLILMMTDRTKLLKNVTLAFFVGTFSILIQFLCALFLGPETPAILGSVGSIIAMLIYNKLFIRHHAENDVMYVEKKKFGFAKTFRAWSVYGFIIFFILISSKICPDINALLKSTLVTKFQMPVIGNTFSFSWLSNAGLMVFLGAIIGGLIQGMSIGRLMKLLGKTAYNLQKTALTICCLVALASLMNNTGMTLAIATGLVAITGVAYPFFAPLIGSIGTFVTGSATSANILFGKLQAAAAGQLGLVNDANFFGVSGNETNWIAAANCAGSEGGKLISPQSIAIATAACDMEGQDGDIMRKTLPFAIFWILMNGLMVFLGLHVI</sequence>
<feature type="transmembrane region" description="Helical" evidence="8">
    <location>
        <begin position="155"/>
        <end position="178"/>
    </location>
</feature>
<organism evidence="9 10">
    <name type="scientific">Prevotella aff. ruminicola Tc2-24</name>
    <dbReference type="NCBI Taxonomy" id="81582"/>
    <lineage>
        <taxon>Bacteria</taxon>
        <taxon>Pseudomonadati</taxon>
        <taxon>Bacteroidota</taxon>
        <taxon>Bacteroidia</taxon>
        <taxon>Bacteroidales</taxon>
        <taxon>Prevotellaceae</taxon>
        <taxon>Prevotella</taxon>
    </lineage>
</organism>
<name>A0A1I0LY45_9BACT</name>
<reference evidence="9 10" key="1">
    <citation type="submission" date="2016-10" db="EMBL/GenBank/DDBJ databases">
        <authorList>
            <person name="de Groot N.N."/>
        </authorList>
    </citation>
    <scope>NUCLEOTIDE SEQUENCE [LARGE SCALE GENOMIC DNA]</scope>
    <source>
        <strain evidence="9 10">TC2-24</strain>
    </source>
</reference>
<keyword evidence="4 8" id="KW-1003">Cell membrane</keyword>
<keyword evidence="10" id="KW-1185">Reference proteome</keyword>
<dbReference type="GO" id="GO:0015129">
    <property type="term" value="F:lactate transmembrane transporter activity"/>
    <property type="evidence" value="ECO:0007669"/>
    <property type="project" value="UniProtKB-UniRule"/>
</dbReference>
<feature type="transmembrane region" description="Helical" evidence="8">
    <location>
        <begin position="198"/>
        <end position="218"/>
    </location>
</feature>
<evidence type="ECO:0000256" key="1">
    <source>
        <dbReference type="ARBA" id="ARBA00004651"/>
    </source>
</evidence>
<evidence type="ECO:0000313" key="10">
    <source>
        <dbReference type="Proteomes" id="UP000199373"/>
    </source>
</evidence>
<evidence type="ECO:0000313" key="9">
    <source>
        <dbReference type="EMBL" id="SEV79995.1"/>
    </source>
</evidence>
<gene>
    <name evidence="9" type="ORF">SAMN04487850_0026</name>
</gene>
<proteinExistence type="inferred from homology"/>
<dbReference type="GO" id="GO:0005886">
    <property type="term" value="C:plasma membrane"/>
    <property type="evidence" value="ECO:0007669"/>
    <property type="project" value="UniProtKB-SubCell"/>
</dbReference>
<feature type="transmembrane region" description="Helical" evidence="8">
    <location>
        <begin position="29"/>
        <end position="49"/>
    </location>
</feature>
<feature type="transmembrane region" description="Helical" evidence="8">
    <location>
        <begin position="6"/>
        <end position="22"/>
    </location>
</feature>
<evidence type="ECO:0000256" key="8">
    <source>
        <dbReference type="RuleBase" id="RU365092"/>
    </source>
</evidence>
<feature type="transmembrane region" description="Helical" evidence="8">
    <location>
        <begin position="257"/>
        <end position="276"/>
    </location>
</feature>
<dbReference type="Pfam" id="PF02652">
    <property type="entry name" value="Lactate_perm"/>
    <property type="match status" value="1"/>
</dbReference>
<feature type="transmembrane region" description="Helical" evidence="8">
    <location>
        <begin position="381"/>
        <end position="399"/>
    </location>
</feature>
<dbReference type="AlphaFoldDB" id="A0A1I0LY45"/>
<dbReference type="InterPro" id="IPR003804">
    <property type="entry name" value="Lactate_perm"/>
</dbReference>
<feature type="transmembrane region" description="Helical" evidence="8">
    <location>
        <begin position="129"/>
        <end position="148"/>
    </location>
</feature>
<evidence type="ECO:0000256" key="2">
    <source>
        <dbReference type="ARBA" id="ARBA00010100"/>
    </source>
</evidence>
<dbReference type="GO" id="GO:0015295">
    <property type="term" value="F:solute:proton symporter activity"/>
    <property type="evidence" value="ECO:0007669"/>
    <property type="project" value="TreeGrafter"/>
</dbReference>
<feature type="transmembrane region" description="Helical" evidence="8">
    <location>
        <begin position="516"/>
        <end position="536"/>
    </location>
</feature>
<accession>A0A1I0LY45</accession>
<evidence type="ECO:0000256" key="6">
    <source>
        <dbReference type="ARBA" id="ARBA00022989"/>
    </source>
</evidence>
<dbReference type="PANTHER" id="PTHR30003">
    <property type="entry name" value="L-LACTATE PERMEASE"/>
    <property type="match status" value="1"/>
</dbReference>
<feature type="transmembrane region" description="Helical" evidence="8">
    <location>
        <begin position="230"/>
        <end position="251"/>
    </location>
</feature>
<keyword evidence="6 8" id="KW-1133">Transmembrane helix</keyword>
<feature type="transmembrane region" description="Helical" evidence="8">
    <location>
        <begin position="297"/>
        <end position="317"/>
    </location>
</feature>
<dbReference type="Proteomes" id="UP000199373">
    <property type="component" value="Unassembled WGS sequence"/>
</dbReference>
<comment type="function">
    <text evidence="8">Uptake of L-lactate across the membrane. Can also transport D-lactate and glycolate.</text>
</comment>
<evidence type="ECO:0000256" key="7">
    <source>
        <dbReference type="ARBA" id="ARBA00023136"/>
    </source>
</evidence>
<protein>
    <recommendedName>
        <fullName evidence="8">L-lactate permease</fullName>
    </recommendedName>
</protein>
<dbReference type="RefSeq" id="WP_091913931.1">
    <property type="nucleotide sequence ID" value="NZ_FOIQ01000001.1"/>
</dbReference>
<feature type="transmembrane region" description="Helical" evidence="8">
    <location>
        <begin position="337"/>
        <end position="360"/>
    </location>
</feature>
<feature type="transmembrane region" description="Helical" evidence="8">
    <location>
        <begin position="69"/>
        <end position="92"/>
    </location>
</feature>
<comment type="similarity">
    <text evidence="2 8">Belongs to the lactate permease family.</text>
</comment>
<comment type="subcellular location">
    <subcellularLocation>
        <location evidence="1 8">Cell membrane</location>
        <topology evidence="1 8">Multi-pass membrane protein</topology>
    </subcellularLocation>
</comment>
<evidence type="ECO:0000256" key="5">
    <source>
        <dbReference type="ARBA" id="ARBA00022692"/>
    </source>
</evidence>